<dbReference type="GO" id="GO:0046983">
    <property type="term" value="F:protein dimerization activity"/>
    <property type="evidence" value="ECO:0007669"/>
    <property type="project" value="InterPro"/>
</dbReference>
<dbReference type="SMART" id="SM00353">
    <property type="entry name" value="HLH"/>
    <property type="match status" value="1"/>
</dbReference>
<feature type="region of interest" description="Disordered" evidence="1">
    <location>
        <begin position="380"/>
        <end position="501"/>
    </location>
</feature>
<feature type="compositionally biased region" description="Low complexity" evidence="1">
    <location>
        <begin position="8"/>
        <end position="24"/>
    </location>
</feature>
<dbReference type="Proteomes" id="UP000694255">
    <property type="component" value="Unassembled WGS sequence"/>
</dbReference>
<feature type="region of interest" description="Disordered" evidence="1">
    <location>
        <begin position="193"/>
        <end position="240"/>
    </location>
</feature>
<dbReference type="GeneID" id="73471339"/>
<feature type="compositionally biased region" description="Low complexity" evidence="1">
    <location>
        <begin position="282"/>
        <end position="293"/>
    </location>
</feature>
<comment type="caution">
    <text evidence="3">The sequence shown here is derived from an EMBL/GenBank/DDBJ whole genome shotgun (WGS) entry which is preliminary data.</text>
</comment>
<keyword evidence="4" id="KW-1185">Reference proteome</keyword>
<dbReference type="EMBL" id="JAGSYN010000187">
    <property type="protein sequence ID" value="KAG7661936.1"/>
    <property type="molecule type" value="Genomic_DNA"/>
</dbReference>
<proteinExistence type="predicted"/>
<feature type="compositionally biased region" description="Polar residues" evidence="1">
    <location>
        <begin position="62"/>
        <end position="86"/>
    </location>
</feature>
<feature type="region of interest" description="Disordered" evidence="1">
    <location>
        <begin position="279"/>
        <end position="361"/>
    </location>
</feature>
<dbReference type="AlphaFoldDB" id="A0A8J5UKF1"/>
<reference evidence="3 4" key="1">
    <citation type="journal article" date="2021" name="DNA Res.">
        <title>Genome analysis of Candida subhashii reveals its hybrid nature and dual mitochondrial genome conformations.</title>
        <authorList>
            <person name="Mixao V."/>
            <person name="Hegedusova E."/>
            <person name="Saus E."/>
            <person name="Pryszcz L.P."/>
            <person name="Cillingova A."/>
            <person name="Nosek J."/>
            <person name="Gabaldon T."/>
        </authorList>
    </citation>
    <scope>NUCLEOTIDE SEQUENCE [LARGE SCALE GENOMIC DNA]</scope>
    <source>
        <strain evidence="3 4">CBS 10753</strain>
    </source>
</reference>
<feature type="compositionally biased region" description="Polar residues" evidence="1">
    <location>
        <begin position="171"/>
        <end position="187"/>
    </location>
</feature>
<gene>
    <name evidence="3" type="ORF">J8A68_004539</name>
</gene>
<evidence type="ECO:0000313" key="4">
    <source>
        <dbReference type="Proteomes" id="UP000694255"/>
    </source>
</evidence>
<evidence type="ECO:0000313" key="3">
    <source>
        <dbReference type="EMBL" id="KAG7661936.1"/>
    </source>
</evidence>
<evidence type="ECO:0000259" key="2">
    <source>
        <dbReference type="PROSITE" id="PS50888"/>
    </source>
</evidence>
<name>A0A8J5UKF1_9ASCO</name>
<dbReference type="InterPro" id="IPR011598">
    <property type="entry name" value="bHLH_dom"/>
</dbReference>
<dbReference type="RefSeq" id="XP_049262169.1">
    <property type="nucleotide sequence ID" value="XM_049408509.1"/>
</dbReference>
<feature type="region of interest" description="Disordered" evidence="1">
    <location>
        <begin position="168"/>
        <end position="187"/>
    </location>
</feature>
<feature type="compositionally biased region" description="Low complexity" evidence="1">
    <location>
        <begin position="196"/>
        <end position="209"/>
    </location>
</feature>
<feature type="domain" description="BHLH" evidence="2">
    <location>
        <begin position="493"/>
        <end position="547"/>
    </location>
</feature>
<accession>A0A8J5UKF1</accession>
<sequence length="560" mass="60960">MESTSWATTFSPNPDTTNTSNTTPGKSPYYPETIPHSTPQQPQQQQQQQLPSSNNSNNSNSMRFDQQPSNASTPQLPNTGNTPTAFTESDQMFLHQFDSNLYAQQHQHQHHQHQQEQQPYQSLEHQHHHSHTHHLPESAAGGPPSIPPPPQDYGFGLESINFIIPDDYNFDESTSSAFPPTQQHQETPSLLAVNKQQGQPGQQQQQQQQLPAKTTEQLHHSHSSQLFSPILPGQNDRSYNNQHYYHRQNTKIFTGSAAGSTIRPDVVFTPLASPTVTPLQKAAGSSASSSGGSNYQPPTQVAFEPLTSPALTAQQSSTTSSHDRRRSASSTFGPVPGDASGSSSGSSYKRRTPHGTPILAANNNSLSAVATAKYSPSIKPRMEKLPSSSYIEEAGARSKSTTPMLPPSGKPPVLNGSNTSAITSATTTAPNPSATPLMGFTMGRLAEQQEEEDDDDEDNQDAMSMSRSSTSNTSLNLSRKSSTSGIKKEKPATKKASHKLAEQGRRNRMNMAVHELGSLIPQKFHDEVAIPSKATTVELASKYIRALLNEMEGMKRELGR</sequence>
<evidence type="ECO:0000256" key="1">
    <source>
        <dbReference type="SAM" id="MobiDB-lite"/>
    </source>
</evidence>
<feature type="compositionally biased region" description="Low complexity" evidence="1">
    <location>
        <begin position="417"/>
        <end position="436"/>
    </location>
</feature>
<dbReference type="OrthoDB" id="5344169at2759"/>
<organism evidence="3 4">
    <name type="scientific">[Candida] subhashii</name>
    <dbReference type="NCBI Taxonomy" id="561895"/>
    <lineage>
        <taxon>Eukaryota</taxon>
        <taxon>Fungi</taxon>
        <taxon>Dikarya</taxon>
        <taxon>Ascomycota</taxon>
        <taxon>Saccharomycotina</taxon>
        <taxon>Pichiomycetes</taxon>
        <taxon>Debaryomycetaceae</taxon>
        <taxon>Spathaspora</taxon>
    </lineage>
</organism>
<feature type="compositionally biased region" description="Low complexity" evidence="1">
    <location>
        <begin position="39"/>
        <end position="61"/>
    </location>
</feature>
<feature type="compositionally biased region" description="Acidic residues" evidence="1">
    <location>
        <begin position="448"/>
        <end position="460"/>
    </location>
</feature>
<dbReference type="PROSITE" id="PS50888">
    <property type="entry name" value="BHLH"/>
    <property type="match status" value="1"/>
</dbReference>
<feature type="compositionally biased region" description="Low complexity" evidence="1">
    <location>
        <begin position="461"/>
        <end position="484"/>
    </location>
</feature>
<protein>
    <submittedName>
        <fullName evidence="3">PHO4</fullName>
    </submittedName>
</protein>
<feature type="region of interest" description="Disordered" evidence="1">
    <location>
        <begin position="103"/>
        <end position="157"/>
    </location>
</feature>
<feature type="region of interest" description="Disordered" evidence="1">
    <location>
        <begin position="1"/>
        <end position="86"/>
    </location>
</feature>
<feature type="compositionally biased region" description="Low complexity" evidence="1">
    <location>
        <begin position="307"/>
        <end position="320"/>
    </location>
</feature>
<dbReference type="Pfam" id="PF00010">
    <property type="entry name" value="HLH"/>
    <property type="match status" value="1"/>
</dbReference>